<evidence type="ECO:0000256" key="5">
    <source>
        <dbReference type="SAM" id="MobiDB-lite"/>
    </source>
</evidence>
<dbReference type="InterPro" id="IPR007858">
    <property type="entry name" value="Dpy-30_motif"/>
</dbReference>
<dbReference type="Proteomes" id="UP000076502">
    <property type="component" value="Unassembled WGS sequence"/>
</dbReference>
<accession>A0A154PSZ0</accession>
<reference evidence="6 7" key="1">
    <citation type="submission" date="2015-07" db="EMBL/GenBank/DDBJ databases">
        <title>The genome of Dufourea novaeangliae.</title>
        <authorList>
            <person name="Pan H."/>
            <person name="Kapheim K."/>
        </authorList>
    </citation>
    <scope>NUCLEOTIDE SEQUENCE [LARGE SCALE GENOMIC DNA]</scope>
    <source>
        <strain evidence="6">0120121106</strain>
        <tissue evidence="6">Whole body</tissue>
    </source>
</reference>
<dbReference type="SUPFAM" id="SSF52540">
    <property type="entry name" value="P-loop containing nucleoside triphosphate hydrolases"/>
    <property type="match status" value="1"/>
</dbReference>
<evidence type="ECO:0000256" key="1">
    <source>
        <dbReference type="ARBA" id="ARBA00022679"/>
    </source>
</evidence>
<dbReference type="InterPro" id="IPR036291">
    <property type="entry name" value="NAD(P)-bd_dom_sf"/>
</dbReference>
<protein>
    <submittedName>
        <fullName evidence="6">Adenylate kinase 7</fullName>
    </submittedName>
</protein>
<keyword evidence="2" id="KW-0547">Nucleotide-binding</keyword>
<keyword evidence="3 6" id="KW-0418">Kinase</keyword>
<dbReference type="STRING" id="178035.A0A154PSZ0"/>
<dbReference type="PANTHER" id="PTHR23359">
    <property type="entry name" value="NUCLEOTIDE KINASE"/>
    <property type="match status" value="1"/>
</dbReference>
<evidence type="ECO:0000256" key="3">
    <source>
        <dbReference type="ARBA" id="ARBA00022777"/>
    </source>
</evidence>
<feature type="region of interest" description="Disordered" evidence="5">
    <location>
        <begin position="353"/>
        <end position="391"/>
    </location>
</feature>
<dbReference type="Pfam" id="PF05186">
    <property type="entry name" value="Dpy-30"/>
    <property type="match status" value="1"/>
</dbReference>
<dbReference type="SUPFAM" id="SSF51735">
    <property type="entry name" value="NAD(P)-binding Rossmann-fold domains"/>
    <property type="match status" value="1"/>
</dbReference>
<evidence type="ECO:0000256" key="4">
    <source>
        <dbReference type="SAM" id="Coils"/>
    </source>
</evidence>
<dbReference type="InterPro" id="IPR047499">
    <property type="entry name" value="DD_AK7"/>
</dbReference>
<dbReference type="EMBL" id="KQ435066">
    <property type="protein sequence ID" value="KZC14378.1"/>
    <property type="molecule type" value="Genomic_DNA"/>
</dbReference>
<dbReference type="InterPro" id="IPR027417">
    <property type="entry name" value="P-loop_NTPase"/>
</dbReference>
<dbReference type="Gene3D" id="1.20.890.10">
    <property type="entry name" value="cAMP-dependent protein kinase regulatory subunit, dimerization-anchoring domain"/>
    <property type="match status" value="1"/>
</dbReference>
<dbReference type="AlphaFoldDB" id="A0A154PSZ0"/>
<feature type="compositionally biased region" description="Acidic residues" evidence="5">
    <location>
        <begin position="364"/>
        <end position="384"/>
    </location>
</feature>
<keyword evidence="7" id="KW-1185">Reference proteome</keyword>
<dbReference type="GO" id="GO:0006139">
    <property type="term" value="P:nucleobase-containing compound metabolic process"/>
    <property type="evidence" value="ECO:0007669"/>
    <property type="project" value="InterPro"/>
</dbReference>
<dbReference type="GO" id="GO:0019205">
    <property type="term" value="F:nucleobase-containing compound kinase activity"/>
    <property type="evidence" value="ECO:0007669"/>
    <property type="project" value="InterPro"/>
</dbReference>
<keyword evidence="4" id="KW-0175">Coiled coil</keyword>
<sequence length="792" mass="91543">KKYEVIGTTSDPEYPRPEDVTMIIKDARDRDALLAELMNCGIVIYDITEDRSQAEEARWALKAIIRELERMEQKAPKAFKRNEDQRHFVLISTLMTWAFTKPLSPDEPELAFTEDDYRKRKPHPNFKEHIQCEKDVVVVKKKLNLKNKLKTVVICSGITYGEEEGPLHHLFKRAWMNEPFLPIFGNGTNKIPLLHVRDLVTVVIDVLQNWPSLRYIVATEEGLSSQTTIVKRISRALGTGKVKKIVKEEAFLLSEVTQQAYDLMTVNLNVQPEYITDRIAWRHDTPFRDNINAIAKEYRIARSLHPLKIIVLGPPVSGKTRVARYLADYYGIHYVHVKSLIEETVQKLTAEIEEATSPAKRDDPEETGAGDDVDEEEDEEELDGEERAESVEELRELLDEIEQNMQRNKGRLDDSILNKLFLRKLRSMECRNQGYVMDGYPKTLEQAKILFGGDNSKEVEDEEGDIDEEATDTDDANYSIMPELVVSLEATDGFLIERIIQRPEWEIQGTHYTEEHMMRRLKEYRKRNTDENTPLQFFDEIEIHPLIIGIEDDVCPDMFPTIYQCLERLGSPKAYGLTAERAMKEQQRAQAEAHATEAAAKLQEEKEILERKREREEKMQEWTNLMEKLKEEEEERLCLMGMPLRHYLVKYIFPTLTQGLIEVANLRPDDPIDFLAEYLFKENPEGKMFQPDYTKTMKSVLDAIEKFQGELLPAEEFDDKVKEFLKQQADVSDAEETSASSVEDVCTHFGGSDTKMKPCVTPCFRYDDVISMEKEGESLYDGDMDFDGDDVC</sequence>
<evidence type="ECO:0000313" key="7">
    <source>
        <dbReference type="Proteomes" id="UP000076502"/>
    </source>
</evidence>
<evidence type="ECO:0000313" key="6">
    <source>
        <dbReference type="EMBL" id="KZC14378.1"/>
    </source>
</evidence>
<feature type="non-terminal residue" evidence="6">
    <location>
        <position position="1"/>
    </location>
</feature>
<dbReference type="InterPro" id="IPR000850">
    <property type="entry name" value="Adenylat/UMP-CMP_kin"/>
</dbReference>
<dbReference type="GO" id="GO:0005524">
    <property type="term" value="F:ATP binding"/>
    <property type="evidence" value="ECO:0007669"/>
    <property type="project" value="InterPro"/>
</dbReference>
<proteinExistence type="predicted"/>
<dbReference type="Gene3D" id="3.40.50.300">
    <property type="entry name" value="P-loop containing nucleotide triphosphate hydrolases"/>
    <property type="match status" value="1"/>
</dbReference>
<gene>
    <name evidence="6" type="ORF">WN55_06810</name>
</gene>
<dbReference type="CDD" id="cd22967">
    <property type="entry name" value="DD_AK7"/>
    <property type="match status" value="1"/>
</dbReference>
<keyword evidence="1" id="KW-0808">Transferase</keyword>
<organism evidence="6 7">
    <name type="scientific">Dufourea novaeangliae</name>
    <name type="common">Sweat bee</name>
    <dbReference type="NCBI Taxonomy" id="178035"/>
    <lineage>
        <taxon>Eukaryota</taxon>
        <taxon>Metazoa</taxon>
        <taxon>Ecdysozoa</taxon>
        <taxon>Arthropoda</taxon>
        <taxon>Hexapoda</taxon>
        <taxon>Insecta</taxon>
        <taxon>Pterygota</taxon>
        <taxon>Neoptera</taxon>
        <taxon>Endopterygota</taxon>
        <taxon>Hymenoptera</taxon>
        <taxon>Apocrita</taxon>
        <taxon>Aculeata</taxon>
        <taxon>Apoidea</taxon>
        <taxon>Anthophila</taxon>
        <taxon>Halictidae</taxon>
        <taxon>Rophitinae</taxon>
        <taxon>Dufourea</taxon>
    </lineage>
</organism>
<feature type="coiled-coil region" evidence="4">
    <location>
        <begin position="579"/>
        <end position="635"/>
    </location>
</feature>
<dbReference type="Gene3D" id="3.40.50.720">
    <property type="entry name" value="NAD(P)-binding Rossmann-like Domain"/>
    <property type="match status" value="1"/>
</dbReference>
<evidence type="ECO:0000256" key="2">
    <source>
        <dbReference type="ARBA" id="ARBA00022741"/>
    </source>
</evidence>
<name>A0A154PSZ0_DUFNO</name>